<dbReference type="PANTHER" id="PTHR30231:SF37">
    <property type="entry name" value="EXODEOXYRIBONUCLEASE 10"/>
    <property type="match status" value="1"/>
</dbReference>
<accession>A0A2N5DKP2</accession>
<dbReference type="InterPro" id="IPR036397">
    <property type="entry name" value="RNaseH_sf"/>
</dbReference>
<dbReference type="GO" id="GO:0005829">
    <property type="term" value="C:cytosol"/>
    <property type="evidence" value="ECO:0007669"/>
    <property type="project" value="TreeGrafter"/>
</dbReference>
<dbReference type="GO" id="GO:0045004">
    <property type="term" value="P:DNA replication proofreading"/>
    <property type="evidence" value="ECO:0007669"/>
    <property type="project" value="TreeGrafter"/>
</dbReference>
<comment type="subunit">
    <text evidence="2">DNA polymerase III contains a core (composed of alpha, epsilon and theta chains) that associates with a tau subunit. This core dimerizes to form the POLIII' complex. PolIII' associates with the gamma complex (composed of gamma, delta, delta', psi and chi chains) and with the beta chain to form the complete DNA polymerase III complex.</text>
</comment>
<dbReference type="OrthoDB" id="7427781at2"/>
<evidence type="ECO:0000259" key="3">
    <source>
        <dbReference type="SMART" id="SM00479"/>
    </source>
</evidence>
<dbReference type="EMBL" id="PJRS01000018">
    <property type="protein sequence ID" value="PLR26624.1"/>
    <property type="molecule type" value="Genomic_DNA"/>
</dbReference>
<sequence>MEEPALDLEAMAAALQESDDYRVLRRLVPRPPVAIPDGVVVRTGLFVDVETTGLDWRQDEIIELAMVPFRYGMDGRIYEIGEAFHGFRQPARPIPPEITALTGINDAMVAGQTLDLDAVTAAAAPAALVIAHNAAFDRRFLERFCEVFRTKPWACSMSQVDWAAEGHEGVKLAWLAAGAGFFYDRHRAVNDCAAAIELLATDLPKSGVPALAALLERARLPTWRIWAENSPFAMKDRLKARGYRWNGDDAVPSRCWYVDVAEADKDAELLFLRQEIYGGEIDLLARRIDAYDRFSERG</sequence>
<dbReference type="InterPro" id="IPR012337">
    <property type="entry name" value="RNaseH-like_sf"/>
</dbReference>
<reference evidence="4 5" key="1">
    <citation type="submission" date="2017-12" db="EMBL/GenBank/DDBJ databases">
        <title>The genome sequence of Caulobacter sp. 410.</title>
        <authorList>
            <person name="Gao J."/>
            <person name="Mao X."/>
            <person name="Sun J."/>
        </authorList>
    </citation>
    <scope>NUCLEOTIDE SEQUENCE [LARGE SCALE GENOMIC DNA]</scope>
    <source>
        <strain evidence="4 5">410</strain>
    </source>
</reference>
<dbReference type="PANTHER" id="PTHR30231">
    <property type="entry name" value="DNA POLYMERASE III SUBUNIT EPSILON"/>
    <property type="match status" value="1"/>
</dbReference>
<dbReference type="CDD" id="cd06127">
    <property type="entry name" value="DEDDh"/>
    <property type="match status" value="1"/>
</dbReference>
<dbReference type="Proteomes" id="UP000234479">
    <property type="component" value="Unassembled WGS sequence"/>
</dbReference>
<evidence type="ECO:0000313" key="5">
    <source>
        <dbReference type="Proteomes" id="UP000234479"/>
    </source>
</evidence>
<evidence type="ECO:0000256" key="2">
    <source>
        <dbReference type="ARBA" id="ARBA00026073"/>
    </source>
</evidence>
<organism evidence="4 5">
    <name type="scientific">Caulobacter zeae</name>
    <dbReference type="NCBI Taxonomy" id="2055137"/>
    <lineage>
        <taxon>Bacteria</taxon>
        <taxon>Pseudomonadati</taxon>
        <taxon>Pseudomonadota</taxon>
        <taxon>Alphaproteobacteria</taxon>
        <taxon>Caulobacterales</taxon>
        <taxon>Caulobacteraceae</taxon>
        <taxon>Caulobacter</taxon>
    </lineage>
</organism>
<name>A0A2N5DKP2_9CAUL</name>
<dbReference type="Pfam" id="PF00929">
    <property type="entry name" value="RNase_T"/>
    <property type="match status" value="1"/>
</dbReference>
<dbReference type="GO" id="GO:0008408">
    <property type="term" value="F:3'-5' exonuclease activity"/>
    <property type="evidence" value="ECO:0007669"/>
    <property type="project" value="TreeGrafter"/>
</dbReference>
<comment type="caution">
    <text evidence="4">The sequence shown here is derived from an EMBL/GenBank/DDBJ whole genome shotgun (WGS) entry which is preliminary data.</text>
</comment>
<dbReference type="InterPro" id="IPR013520">
    <property type="entry name" value="Ribonucl_H"/>
</dbReference>
<dbReference type="FunFam" id="3.30.420.10:FF:000045">
    <property type="entry name" value="3'-5' exonuclease DinG"/>
    <property type="match status" value="1"/>
</dbReference>
<dbReference type="NCBIfam" id="NF006615">
    <property type="entry name" value="PRK09182.1"/>
    <property type="match status" value="1"/>
</dbReference>
<feature type="domain" description="Exonuclease" evidence="3">
    <location>
        <begin position="43"/>
        <end position="208"/>
    </location>
</feature>
<dbReference type="RefSeq" id="WP_101717822.1">
    <property type="nucleotide sequence ID" value="NZ_PJRS01000018.1"/>
</dbReference>
<comment type="function">
    <text evidence="1">DNA polymerase III is a complex, multichain enzyme responsible for most of the replicative synthesis in bacteria. The epsilon subunit contain the editing function and is a proofreading 3'-5' exonuclease.</text>
</comment>
<protein>
    <submittedName>
        <fullName evidence="4">DNA polymerase III subunit epsilon</fullName>
    </submittedName>
</protein>
<proteinExistence type="predicted"/>
<dbReference type="GO" id="GO:0003676">
    <property type="term" value="F:nucleic acid binding"/>
    <property type="evidence" value="ECO:0007669"/>
    <property type="project" value="InterPro"/>
</dbReference>
<dbReference type="SUPFAM" id="SSF53098">
    <property type="entry name" value="Ribonuclease H-like"/>
    <property type="match status" value="1"/>
</dbReference>
<dbReference type="Gene3D" id="3.30.420.10">
    <property type="entry name" value="Ribonuclease H-like superfamily/Ribonuclease H"/>
    <property type="match status" value="1"/>
</dbReference>
<dbReference type="AlphaFoldDB" id="A0A2N5DKP2"/>
<evidence type="ECO:0000313" key="4">
    <source>
        <dbReference type="EMBL" id="PLR26624.1"/>
    </source>
</evidence>
<evidence type="ECO:0000256" key="1">
    <source>
        <dbReference type="ARBA" id="ARBA00025483"/>
    </source>
</evidence>
<gene>
    <name evidence="4" type="ORF">SGCZBJ_09835</name>
</gene>
<keyword evidence="5" id="KW-1185">Reference proteome</keyword>
<dbReference type="SMART" id="SM00479">
    <property type="entry name" value="EXOIII"/>
    <property type="match status" value="1"/>
</dbReference>